<evidence type="ECO:0000313" key="2">
    <source>
        <dbReference type="EMBL" id="JAD73699.1"/>
    </source>
</evidence>
<name>A0A0A9CBN6_ARUDO</name>
<proteinExistence type="predicted"/>
<sequence>MIVQKLSTLTIHYSDTSLENCMVPMHLEAQLQWVMTRSDKGCTTLFFMSLGDVSRYMFALLISPLILHPVHENNWNYGQFQLIKLA</sequence>
<dbReference type="AlphaFoldDB" id="A0A0A9CBN6"/>
<keyword evidence="1" id="KW-0812">Transmembrane</keyword>
<dbReference type="EMBL" id="GBRH01224196">
    <property type="protein sequence ID" value="JAD73699.1"/>
    <property type="molecule type" value="Transcribed_RNA"/>
</dbReference>
<organism evidence="2">
    <name type="scientific">Arundo donax</name>
    <name type="common">Giant reed</name>
    <name type="synonym">Donax arundinaceus</name>
    <dbReference type="NCBI Taxonomy" id="35708"/>
    <lineage>
        <taxon>Eukaryota</taxon>
        <taxon>Viridiplantae</taxon>
        <taxon>Streptophyta</taxon>
        <taxon>Embryophyta</taxon>
        <taxon>Tracheophyta</taxon>
        <taxon>Spermatophyta</taxon>
        <taxon>Magnoliopsida</taxon>
        <taxon>Liliopsida</taxon>
        <taxon>Poales</taxon>
        <taxon>Poaceae</taxon>
        <taxon>PACMAD clade</taxon>
        <taxon>Arundinoideae</taxon>
        <taxon>Arundineae</taxon>
        <taxon>Arundo</taxon>
    </lineage>
</organism>
<protein>
    <submittedName>
        <fullName evidence="2">Uncharacterized protein</fullName>
    </submittedName>
</protein>
<keyword evidence="1" id="KW-0472">Membrane</keyword>
<keyword evidence="1" id="KW-1133">Transmembrane helix</keyword>
<evidence type="ECO:0000256" key="1">
    <source>
        <dbReference type="SAM" id="Phobius"/>
    </source>
</evidence>
<feature type="transmembrane region" description="Helical" evidence="1">
    <location>
        <begin position="45"/>
        <end position="67"/>
    </location>
</feature>
<reference evidence="2" key="2">
    <citation type="journal article" date="2015" name="Data Brief">
        <title>Shoot transcriptome of the giant reed, Arundo donax.</title>
        <authorList>
            <person name="Barrero R.A."/>
            <person name="Guerrero F.D."/>
            <person name="Moolhuijzen P."/>
            <person name="Goolsby J.A."/>
            <person name="Tidwell J."/>
            <person name="Bellgard S.E."/>
            <person name="Bellgard M.I."/>
        </authorList>
    </citation>
    <scope>NUCLEOTIDE SEQUENCE</scope>
    <source>
        <tissue evidence="2">Shoot tissue taken approximately 20 cm above the soil surface</tissue>
    </source>
</reference>
<reference evidence="2" key="1">
    <citation type="submission" date="2014-09" db="EMBL/GenBank/DDBJ databases">
        <authorList>
            <person name="Magalhaes I.L.F."/>
            <person name="Oliveira U."/>
            <person name="Santos F.R."/>
            <person name="Vidigal T.H.D.A."/>
            <person name="Brescovit A.D."/>
            <person name="Santos A.J."/>
        </authorList>
    </citation>
    <scope>NUCLEOTIDE SEQUENCE</scope>
    <source>
        <tissue evidence="2">Shoot tissue taken approximately 20 cm above the soil surface</tissue>
    </source>
</reference>
<accession>A0A0A9CBN6</accession>